<dbReference type="OrthoDB" id="159675at2759"/>
<dbReference type="STRING" id="1202772.A0A1V9YJY6"/>
<feature type="region of interest" description="Disordered" evidence="1">
    <location>
        <begin position="410"/>
        <end position="435"/>
    </location>
</feature>
<organism evidence="2 3">
    <name type="scientific">Achlya hypogyna</name>
    <name type="common">Oomycete</name>
    <name type="synonym">Protoachlya hypogyna</name>
    <dbReference type="NCBI Taxonomy" id="1202772"/>
    <lineage>
        <taxon>Eukaryota</taxon>
        <taxon>Sar</taxon>
        <taxon>Stramenopiles</taxon>
        <taxon>Oomycota</taxon>
        <taxon>Saprolegniomycetes</taxon>
        <taxon>Saprolegniales</taxon>
        <taxon>Achlyaceae</taxon>
        <taxon>Achlya</taxon>
    </lineage>
</organism>
<comment type="caution">
    <text evidence="2">The sequence shown here is derived from an EMBL/GenBank/DDBJ whole genome shotgun (WGS) entry which is preliminary data.</text>
</comment>
<dbReference type="EMBL" id="JNBR01001541">
    <property type="protein sequence ID" value="OQR86031.1"/>
    <property type="molecule type" value="Genomic_DNA"/>
</dbReference>
<evidence type="ECO:0000256" key="1">
    <source>
        <dbReference type="SAM" id="MobiDB-lite"/>
    </source>
</evidence>
<proteinExistence type="predicted"/>
<accession>A0A1V9YJY6</accession>
<sequence>MHLSIPLRPQERPTAFPDGFYSVVVKEYATKYLEQLGASPTADNIALVLANMPIDKCRVAPGWRSRGCIDDVLIIDTNVAPRTPPLEPTAPPHPETPPSWVPPAERVFGTDLQKNYKVGSVVLSFNEMKRRYLYPFNQLHKVPIEYDVDGFPTTRSTAFTVAPERRVFRPSASVLQELFTPLHELTFETIRGMQEAFYRVIPFDMLDIRDSDEHRAVLGHLVCPAVLDIVGFLAHYIYWTVLRPLGDHCAVVLANEGAEYQRLCAPPTPLLSPAEIELLLVSVLQAFETIRRRVHDTVRPKTTTRSTTPVMPLLLLSLRVSLATIFRTMYPRWFDDTALRVEPTLLMVDDVVDKVLDPNQFYAHIGALEATSDAINCTKTHAFQAQKRKSHLRQSFFATSHRLQEILPKPSPGLPRRILTQHGGSSAANYAGPSVRPGPNMSLVNRIRLLHPGNLAM</sequence>
<keyword evidence="3" id="KW-1185">Reference proteome</keyword>
<evidence type="ECO:0000313" key="2">
    <source>
        <dbReference type="EMBL" id="OQR86031.1"/>
    </source>
</evidence>
<reference evidence="2 3" key="1">
    <citation type="journal article" date="2014" name="Genome Biol. Evol.">
        <title>The secreted proteins of Achlya hypogyna and Thraustotheca clavata identify the ancestral oomycete secretome and reveal gene acquisitions by horizontal gene transfer.</title>
        <authorList>
            <person name="Misner I."/>
            <person name="Blouin N."/>
            <person name="Leonard G."/>
            <person name="Richards T.A."/>
            <person name="Lane C.E."/>
        </authorList>
    </citation>
    <scope>NUCLEOTIDE SEQUENCE [LARGE SCALE GENOMIC DNA]</scope>
    <source>
        <strain evidence="2 3">ATCC 48635</strain>
    </source>
</reference>
<protein>
    <submittedName>
        <fullName evidence="2">Uncharacterized protein</fullName>
    </submittedName>
</protein>
<gene>
    <name evidence="2" type="ORF">ACHHYP_11079</name>
</gene>
<dbReference type="Proteomes" id="UP000243579">
    <property type="component" value="Unassembled WGS sequence"/>
</dbReference>
<dbReference type="AlphaFoldDB" id="A0A1V9YJY6"/>
<name>A0A1V9YJY6_ACHHY</name>
<evidence type="ECO:0000313" key="3">
    <source>
        <dbReference type="Proteomes" id="UP000243579"/>
    </source>
</evidence>